<keyword evidence="1" id="KW-0812">Transmembrane</keyword>
<dbReference type="Proteomes" id="UP000033881">
    <property type="component" value="Unassembled WGS sequence"/>
</dbReference>
<evidence type="ECO:0000313" key="3">
    <source>
        <dbReference type="Proteomes" id="UP000033881"/>
    </source>
</evidence>
<keyword evidence="1" id="KW-0472">Membrane</keyword>
<gene>
    <name evidence="2" type="ORF">UT24_C0029G0024</name>
</gene>
<name>A0A0G0M6Y8_9BACT</name>
<comment type="caution">
    <text evidence="2">The sequence shown here is derived from an EMBL/GenBank/DDBJ whole genome shotgun (WGS) entry which is preliminary data.</text>
</comment>
<dbReference type="EMBL" id="LBWB01000029">
    <property type="protein sequence ID" value="KKQ99012.1"/>
    <property type="molecule type" value="Genomic_DNA"/>
</dbReference>
<feature type="transmembrane region" description="Helical" evidence="1">
    <location>
        <begin position="48"/>
        <end position="68"/>
    </location>
</feature>
<evidence type="ECO:0000313" key="2">
    <source>
        <dbReference type="EMBL" id="KKQ99012.1"/>
    </source>
</evidence>
<accession>A0A0G0M6Y8</accession>
<sequence length="69" mass="7619">MTRNNSTLAYRVGQLEKETDGLNTKMDALLTNHLPHLEQSILEVKTRVNVLTAVNIGAVILGVIVSKYL</sequence>
<keyword evidence="1" id="KW-1133">Transmembrane helix</keyword>
<proteinExistence type="predicted"/>
<dbReference type="AlphaFoldDB" id="A0A0G0M6Y8"/>
<organism evidence="2 3">
    <name type="scientific">Candidatus Woesebacteria bacterium GW2011_GWB1_39_12</name>
    <dbReference type="NCBI Taxonomy" id="1618574"/>
    <lineage>
        <taxon>Bacteria</taxon>
        <taxon>Candidatus Woeseibacteriota</taxon>
    </lineage>
</organism>
<dbReference type="STRING" id="1618574.UT24_C0029G0024"/>
<evidence type="ECO:0000256" key="1">
    <source>
        <dbReference type="SAM" id="Phobius"/>
    </source>
</evidence>
<reference evidence="2 3" key="1">
    <citation type="journal article" date="2015" name="Nature">
        <title>rRNA introns, odd ribosomes, and small enigmatic genomes across a large radiation of phyla.</title>
        <authorList>
            <person name="Brown C.T."/>
            <person name="Hug L.A."/>
            <person name="Thomas B.C."/>
            <person name="Sharon I."/>
            <person name="Castelle C.J."/>
            <person name="Singh A."/>
            <person name="Wilkins M.J."/>
            <person name="Williams K.H."/>
            <person name="Banfield J.F."/>
        </authorList>
    </citation>
    <scope>NUCLEOTIDE SEQUENCE [LARGE SCALE GENOMIC DNA]</scope>
</reference>
<protein>
    <submittedName>
        <fullName evidence="2">Uncharacterized protein</fullName>
    </submittedName>
</protein>